<name>A0A0F9GTA9_9ZZZZ</name>
<evidence type="ECO:0000313" key="1">
    <source>
        <dbReference type="EMBL" id="KKL72625.1"/>
    </source>
</evidence>
<comment type="caution">
    <text evidence="1">The sequence shown here is derived from an EMBL/GenBank/DDBJ whole genome shotgun (WGS) entry which is preliminary data.</text>
</comment>
<reference evidence="1" key="1">
    <citation type="journal article" date="2015" name="Nature">
        <title>Complex archaea that bridge the gap between prokaryotes and eukaryotes.</title>
        <authorList>
            <person name="Spang A."/>
            <person name="Saw J.H."/>
            <person name="Jorgensen S.L."/>
            <person name="Zaremba-Niedzwiedzka K."/>
            <person name="Martijn J."/>
            <person name="Lind A.E."/>
            <person name="van Eijk R."/>
            <person name="Schleper C."/>
            <person name="Guy L."/>
            <person name="Ettema T.J."/>
        </authorList>
    </citation>
    <scope>NUCLEOTIDE SEQUENCE</scope>
</reference>
<protein>
    <submittedName>
        <fullName evidence="1">Uncharacterized protein</fullName>
    </submittedName>
</protein>
<feature type="non-terminal residue" evidence="1">
    <location>
        <position position="1"/>
    </location>
</feature>
<proteinExistence type="predicted"/>
<dbReference type="EMBL" id="LAZR01025215">
    <property type="protein sequence ID" value="KKL72625.1"/>
    <property type="molecule type" value="Genomic_DNA"/>
</dbReference>
<sequence length="26" mass="2978">DIVLSLTILFLVNKTEVNNKIIIINH</sequence>
<accession>A0A0F9GTA9</accession>
<organism evidence="1">
    <name type="scientific">marine sediment metagenome</name>
    <dbReference type="NCBI Taxonomy" id="412755"/>
    <lineage>
        <taxon>unclassified sequences</taxon>
        <taxon>metagenomes</taxon>
        <taxon>ecological metagenomes</taxon>
    </lineage>
</organism>
<dbReference type="AlphaFoldDB" id="A0A0F9GTA9"/>
<gene>
    <name evidence="1" type="ORF">LCGC14_2083060</name>
</gene>